<keyword evidence="5 6" id="KW-0472">Membrane</keyword>
<evidence type="ECO:0000256" key="6">
    <source>
        <dbReference type="SAM" id="Phobius"/>
    </source>
</evidence>
<organism evidence="7 8">
    <name type="scientific">Oceanisphaera arctica</name>
    <dbReference type="NCBI Taxonomy" id="641510"/>
    <lineage>
        <taxon>Bacteria</taxon>
        <taxon>Pseudomonadati</taxon>
        <taxon>Pseudomonadota</taxon>
        <taxon>Gammaproteobacteria</taxon>
        <taxon>Aeromonadales</taxon>
        <taxon>Aeromonadaceae</taxon>
        <taxon>Oceanisphaera</taxon>
    </lineage>
</organism>
<feature type="transmembrane region" description="Helical" evidence="6">
    <location>
        <begin position="236"/>
        <end position="258"/>
    </location>
</feature>
<evidence type="ECO:0000256" key="3">
    <source>
        <dbReference type="ARBA" id="ARBA00022692"/>
    </source>
</evidence>
<evidence type="ECO:0000313" key="8">
    <source>
        <dbReference type="Proteomes" id="UP000242231"/>
    </source>
</evidence>
<comment type="similarity">
    <text evidence="2">Belongs to the autoinducer-2 exporter (AI-2E) (TC 2.A.86) family.</text>
</comment>
<dbReference type="Proteomes" id="UP000242231">
    <property type="component" value="Unassembled WGS sequence"/>
</dbReference>
<accession>A0A2P5TN71</accession>
<comment type="subcellular location">
    <subcellularLocation>
        <location evidence="1">Membrane</location>
        <topology evidence="1">Multi-pass membrane protein</topology>
    </subcellularLocation>
</comment>
<reference evidence="8" key="1">
    <citation type="submission" date="2016-11" db="EMBL/GenBank/DDBJ databases">
        <authorList>
            <person name="Sisinthy S."/>
            <person name="Ara S."/>
            <person name="Gundlapally S.R."/>
        </authorList>
    </citation>
    <scope>NUCLEOTIDE SEQUENCE [LARGE SCALE GENOMIC DNA]</scope>
    <source>
        <strain evidence="8">V1-41</strain>
    </source>
</reference>
<feature type="transmembrane region" description="Helical" evidence="6">
    <location>
        <begin position="62"/>
        <end position="84"/>
    </location>
</feature>
<keyword evidence="8" id="KW-1185">Reference proteome</keyword>
<dbReference type="EMBL" id="MPZM01000010">
    <property type="protein sequence ID" value="PPL16997.1"/>
    <property type="molecule type" value="Genomic_DNA"/>
</dbReference>
<protein>
    <submittedName>
        <fullName evidence="7">AI-2E family transporter</fullName>
    </submittedName>
</protein>
<dbReference type="PANTHER" id="PTHR21716">
    <property type="entry name" value="TRANSMEMBRANE PROTEIN"/>
    <property type="match status" value="1"/>
</dbReference>
<evidence type="ECO:0000313" key="7">
    <source>
        <dbReference type="EMBL" id="PPL16997.1"/>
    </source>
</evidence>
<gene>
    <name evidence="7" type="ORF">UN63_06635</name>
</gene>
<dbReference type="Pfam" id="PF01594">
    <property type="entry name" value="AI-2E_transport"/>
    <property type="match status" value="1"/>
</dbReference>
<dbReference type="RefSeq" id="WP_104485993.1">
    <property type="nucleotide sequence ID" value="NZ_BMYB01000003.1"/>
</dbReference>
<sequence>MREKLEQRSFLFMLLLVSLLFGLVLKPFWGAIFWACAIGVIFNPLQDRILRLIGPKPNRAALLTLLICMVIVVLPVLLIATSFIQEGLALYQRIDKGEIKPADWLEQMRHAFPLVPELFERLGIDIDSVRQKLSEGAVATSKLLAEKALGAGQSTFAFVMNVALMLYLTFFLLRDGHQLIEVLVKALPLGDERERKLFSKFSEVTRATVKGNILVAMVQGALGGFIFWALGIPGPLLWGVVMAFLSLIPAVGAGLVWLPVALYLYATGDWIAGSVLVGFGALVIGLADNVLRPLLVGRDTKLPDYLVLFSTLGGLSLMGINGFVIGPLVAALFLVVWDIFTREFNGEDPYKS</sequence>
<dbReference type="GO" id="GO:0016020">
    <property type="term" value="C:membrane"/>
    <property type="evidence" value="ECO:0007669"/>
    <property type="project" value="UniProtKB-SubCell"/>
</dbReference>
<feature type="transmembrane region" description="Helical" evidence="6">
    <location>
        <begin position="31"/>
        <end position="50"/>
    </location>
</feature>
<keyword evidence="4 6" id="KW-1133">Transmembrane helix</keyword>
<evidence type="ECO:0000256" key="1">
    <source>
        <dbReference type="ARBA" id="ARBA00004141"/>
    </source>
</evidence>
<name>A0A2P5TN71_9GAMM</name>
<proteinExistence type="inferred from homology"/>
<keyword evidence="3 6" id="KW-0812">Transmembrane</keyword>
<dbReference type="OrthoDB" id="106838at2"/>
<feature type="transmembrane region" description="Helical" evidence="6">
    <location>
        <begin position="307"/>
        <end position="337"/>
    </location>
</feature>
<feature type="transmembrane region" description="Helical" evidence="6">
    <location>
        <begin position="155"/>
        <end position="173"/>
    </location>
</feature>
<dbReference type="PANTHER" id="PTHR21716:SF4">
    <property type="entry name" value="TRANSMEMBRANE PROTEIN 245"/>
    <property type="match status" value="1"/>
</dbReference>
<evidence type="ECO:0000256" key="2">
    <source>
        <dbReference type="ARBA" id="ARBA00009773"/>
    </source>
</evidence>
<feature type="transmembrane region" description="Helical" evidence="6">
    <location>
        <begin position="270"/>
        <end position="287"/>
    </location>
</feature>
<evidence type="ECO:0000256" key="5">
    <source>
        <dbReference type="ARBA" id="ARBA00023136"/>
    </source>
</evidence>
<dbReference type="AlphaFoldDB" id="A0A2P5TN71"/>
<comment type="caution">
    <text evidence="7">The sequence shown here is derived from an EMBL/GenBank/DDBJ whole genome shotgun (WGS) entry which is preliminary data.</text>
</comment>
<dbReference type="InterPro" id="IPR002549">
    <property type="entry name" value="AI-2E-like"/>
</dbReference>
<evidence type="ECO:0000256" key="4">
    <source>
        <dbReference type="ARBA" id="ARBA00022989"/>
    </source>
</evidence>
<feature type="transmembrane region" description="Helical" evidence="6">
    <location>
        <begin position="211"/>
        <end position="230"/>
    </location>
</feature>